<dbReference type="EMBL" id="MVGT01001998">
    <property type="protein sequence ID" value="OVA10358.1"/>
    <property type="molecule type" value="Genomic_DNA"/>
</dbReference>
<proteinExistence type="predicted"/>
<feature type="region of interest" description="Disordered" evidence="1">
    <location>
        <begin position="149"/>
        <end position="278"/>
    </location>
</feature>
<protein>
    <submittedName>
        <fullName evidence="2">Uncharacterized protein family UPF0503</fullName>
    </submittedName>
</protein>
<dbReference type="Pfam" id="PF05340">
    <property type="entry name" value="DUF740"/>
    <property type="match status" value="1"/>
</dbReference>
<comment type="caution">
    <text evidence="2">The sequence shown here is derived from an EMBL/GenBank/DDBJ whole genome shotgun (WGS) entry which is preliminary data.</text>
</comment>
<feature type="compositionally biased region" description="Basic and acidic residues" evidence="1">
    <location>
        <begin position="165"/>
        <end position="185"/>
    </location>
</feature>
<feature type="region of interest" description="Disordered" evidence="1">
    <location>
        <begin position="1"/>
        <end position="23"/>
    </location>
</feature>
<dbReference type="InParanoid" id="A0A200QIL2"/>
<dbReference type="Proteomes" id="UP000195402">
    <property type="component" value="Unassembled WGS sequence"/>
</dbReference>
<dbReference type="OrthoDB" id="758624at2759"/>
<dbReference type="InterPro" id="IPR008004">
    <property type="entry name" value="OCTOPUS-like"/>
</dbReference>
<feature type="region of interest" description="Disordered" evidence="1">
    <location>
        <begin position="65"/>
        <end position="107"/>
    </location>
</feature>
<feature type="compositionally biased region" description="Basic and acidic residues" evidence="1">
    <location>
        <begin position="224"/>
        <end position="269"/>
    </location>
</feature>
<organism evidence="2 3">
    <name type="scientific">Macleaya cordata</name>
    <name type="common">Five-seeded plume-poppy</name>
    <name type="synonym">Bocconia cordata</name>
    <dbReference type="NCBI Taxonomy" id="56857"/>
    <lineage>
        <taxon>Eukaryota</taxon>
        <taxon>Viridiplantae</taxon>
        <taxon>Streptophyta</taxon>
        <taxon>Embryophyta</taxon>
        <taxon>Tracheophyta</taxon>
        <taxon>Spermatophyta</taxon>
        <taxon>Magnoliopsida</taxon>
        <taxon>Ranunculales</taxon>
        <taxon>Papaveraceae</taxon>
        <taxon>Papaveroideae</taxon>
        <taxon>Macleaya</taxon>
    </lineage>
</organism>
<feature type="compositionally biased region" description="Acidic residues" evidence="1">
    <location>
        <begin position="205"/>
        <end position="223"/>
    </location>
</feature>
<keyword evidence="3" id="KW-1185">Reference proteome</keyword>
<reference evidence="2 3" key="1">
    <citation type="journal article" date="2017" name="Mol. Plant">
        <title>The Genome of Medicinal Plant Macleaya cordata Provides New Insights into Benzylisoquinoline Alkaloids Metabolism.</title>
        <authorList>
            <person name="Liu X."/>
            <person name="Liu Y."/>
            <person name="Huang P."/>
            <person name="Ma Y."/>
            <person name="Qing Z."/>
            <person name="Tang Q."/>
            <person name="Cao H."/>
            <person name="Cheng P."/>
            <person name="Zheng Y."/>
            <person name="Yuan Z."/>
            <person name="Zhou Y."/>
            <person name="Liu J."/>
            <person name="Tang Z."/>
            <person name="Zhuo Y."/>
            <person name="Zhang Y."/>
            <person name="Yu L."/>
            <person name="Huang J."/>
            <person name="Yang P."/>
            <person name="Peng Q."/>
            <person name="Zhang J."/>
            <person name="Jiang W."/>
            <person name="Zhang Z."/>
            <person name="Lin K."/>
            <person name="Ro D.K."/>
            <person name="Chen X."/>
            <person name="Xiong X."/>
            <person name="Shang Y."/>
            <person name="Huang S."/>
            <person name="Zeng J."/>
        </authorList>
    </citation>
    <scope>NUCLEOTIDE SEQUENCE [LARGE SCALE GENOMIC DNA]</scope>
    <source>
        <strain evidence="3">cv. BLH2017</strain>
        <tissue evidence="2">Root</tissue>
    </source>
</reference>
<dbReference type="STRING" id="56857.A0A200QIL2"/>
<dbReference type="AlphaFoldDB" id="A0A200QIL2"/>
<evidence type="ECO:0000256" key="1">
    <source>
        <dbReference type="SAM" id="MobiDB-lite"/>
    </source>
</evidence>
<gene>
    <name evidence="2" type="ORF">BVC80_8567g11</name>
</gene>
<sequence>MNNLELPQLPPHRLSTCERHPEQPVTGFCASCLRERLAGLDPANRSRLKTSTSSTATSALKAIFRGSSGDNHNNHHRNNKPSSSSTSSSSFDSSTGPSTPENPKFLVSTSISPQTTLVVVVVDCPFLSSSRLKRVKRVFRTLTSQDFLWGSKTPEKPSSLPPENDLLRRSSEEEGERGSLCRGEGRLGLSSCLRHGSKPRVAERGEEELNSFTDDEEDEEEEAERNREKSREREREGRDEAMGAMKDKAHQASDKASETAQDRAYETKQYEQLAEEEDRISRKALETTFCLVCPKN</sequence>
<evidence type="ECO:0000313" key="3">
    <source>
        <dbReference type="Proteomes" id="UP000195402"/>
    </source>
</evidence>
<accession>A0A200QIL2</accession>
<name>A0A200QIL2_MACCD</name>
<evidence type="ECO:0000313" key="2">
    <source>
        <dbReference type="EMBL" id="OVA10358.1"/>
    </source>
</evidence>
<feature type="compositionally biased region" description="Low complexity" evidence="1">
    <location>
        <begin position="81"/>
        <end position="99"/>
    </location>
</feature>